<gene>
    <name evidence="2" type="ORF">F2Q69_00007734</name>
</gene>
<dbReference type="AlphaFoldDB" id="A0A8S9P3B3"/>
<dbReference type="Proteomes" id="UP000712600">
    <property type="component" value="Unassembled WGS sequence"/>
</dbReference>
<proteinExistence type="predicted"/>
<evidence type="ECO:0000256" key="1">
    <source>
        <dbReference type="SAM" id="MobiDB-lite"/>
    </source>
</evidence>
<dbReference type="EMBL" id="QGKX02001521">
    <property type="protein sequence ID" value="KAF3511944.1"/>
    <property type="molecule type" value="Genomic_DNA"/>
</dbReference>
<sequence length="413" mass="46362">MVDMSICCSEHDVSRCFSEHGGTLLMSWRSWPEPPLLGVSKKKVFYVWNNSLAAVELMSSGHGRRGPLSLVPEPILEILAELGLSLTQILLNFLRYLITFLVRAREEGLSFGLSEFRQLVLLKRNQQNPGTFLVSPRPGRHVIEDIPYRDEKWHEQFFVFKMDRASMGEFDFSRLPRSWTENIAPSGSSSMPDRICGLIEILRRGCSNWSPFNQTQIRTVFAVPEGINRAPLLVRRSSFRTSGSASRGRASGKSPLLLIHDSDDENASEERRSPVSLSLSSEDEAVAVTRKRCRSSKGALPGPSHPRLPSSISCFLSREGNLRQGCGALRFISHLLFLENMLRGSYLLILISSHVMVAFNEYIVVMEDHVVASRNDKGIESIGSEIKRLSKELEATKLEGKKDSEKIKALTED</sequence>
<reference evidence="2" key="1">
    <citation type="submission" date="2019-12" db="EMBL/GenBank/DDBJ databases">
        <title>Genome sequencing and annotation of Brassica cretica.</title>
        <authorList>
            <person name="Studholme D.J."/>
            <person name="Sarris P."/>
        </authorList>
    </citation>
    <scope>NUCLEOTIDE SEQUENCE</scope>
    <source>
        <strain evidence="2">PFS-109/04</strain>
        <tissue evidence="2">Leaf</tissue>
    </source>
</reference>
<protein>
    <submittedName>
        <fullName evidence="2">Uncharacterized protein</fullName>
    </submittedName>
</protein>
<feature type="region of interest" description="Disordered" evidence="1">
    <location>
        <begin position="261"/>
        <end position="283"/>
    </location>
</feature>
<evidence type="ECO:0000313" key="2">
    <source>
        <dbReference type="EMBL" id="KAF3511944.1"/>
    </source>
</evidence>
<comment type="caution">
    <text evidence="2">The sequence shown here is derived from an EMBL/GenBank/DDBJ whole genome shotgun (WGS) entry which is preliminary data.</text>
</comment>
<name>A0A8S9P3B3_BRACR</name>
<accession>A0A8S9P3B3</accession>
<organism evidence="2 3">
    <name type="scientific">Brassica cretica</name>
    <name type="common">Mustard</name>
    <dbReference type="NCBI Taxonomy" id="69181"/>
    <lineage>
        <taxon>Eukaryota</taxon>
        <taxon>Viridiplantae</taxon>
        <taxon>Streptophyta</taxon>
        <taxon>Embryophyta</taxon>
        <taxon>Tracheophyta</taxon>
        <taxon>Spermatophyta</taxon>
        <taxon>Magnoliopsida</taxon>
        <taxon>eudicotyledons</taxon>
        <taxon>Gunneridae</taxon>
        <taxon>Pentapetalae</taxon>
        <taxon>rosids</taxon>
        <taxon>malvids</taxon>
        <taxon>Brassicales</taxon>
        <taxon>Brassicaceae</taxon>
        <taxon>Brassiceae</taxon>
        <taxon>Brassica</taxon>
    </lineage>
</organism>
<evidence type="ECO:0000313" key="3">
    <source>
        <dbReference type="Proteomes" id="UP000712600"/>
    </source>
</evidence>